<evidence type="ECO:0000256" key="1">
    <source>
        <dbReference type="SAM" id="MobiDB-lite"/>
    </source>
</evidence>
<sequence>MPFTPPQSESIPLTSSLTTKPHRDYWFYNDRVEGVQHRINSTRRHYRRKPTAQNRALLQAVVSAANRRKADHSEEALAKLVSRLDSHSSLGEMWRQLQVIAGNKRPIRPPHPDPAREAGEATSSFATRTCTGQSPKLRHATD</sequence>
<name>A0A8J4Y391_CHIOP</name>
<feature type="compositionally biased region" description="Basic and acidic residues" evidence="1">
    <location>
        <begin position="110"/>
        <end position="119"/>
    </location>
</feature>
<dbReference type="AlphaFoldDB" id="A0A8J4Y391"/>
<feature type="compositionally biased region" description="Polar residues" evidence="1">
    <location>
        <begin position="121"/>
        <end position="134"/>
    </location>
</feature>
<protein>
    <submittedName>
        <fullName evidence="2">Uncharacterized protein</fullName>
    </submittedName>
</protein>
<organism evidence="2 3">
    <name type="scientific">Chionoecetes opilio</name>
    <name type="common">Atlantic snow crab</name>
    <name type="synonym">Cancer opilio</name>
    <dbReference type="NCBI Taxonomy" id="41210"/>
    <lineage>
        <taxon>Eukaryota</taxon>
        <taxon>Metazoa</taxon>
        <taxon>Ecdysozoa</taxon>
        <taxon>Arthropoda</taxon>
        <taxon>Crustacea</taxon>
        <taxon>Multicrustacea</taxon>
        <taxon>Malacostraca</taxon>
        <taxon>Eumalacostraca</taxon>
        <taxon>Eucarida</taxon>
        <taxon>Decapoda</taxon>
        <taxon>Pleocyemata</taxon>
        <taxon>Brachyura</taxon>
        <taxon>Eubrachyura</taxon>
        <taxon>Majoidea</taxon>
        <taxon>Majidae</taxon>
        <taxon>Chionoecetes</taxon>
    </lineage>
</organism>
<feature type="region of interest" description="Disordered" evidence="1">
    <location>
        <begin position="102"/>
        <end position="142"/>
    </location>
</feature>
<dbReference type="OrthoDB" id="6373033at2759"/>
<reference evidence="2" key="1">
    <citation type="submission" date="2020-07" db="EMBL/GenBank/DDBJ databases">
        <title>The High-quality genome of the commercially important snow crab, Chionoecetes opilio.</title>
        <authorList>
            <person name="Jeong J.-H."/>
            <person name="Ryu S."/>
        </authorList>
    </citation>
    <scope>NUCLEOTIDE SEQUENCE</scope>
    <source>
        <strain evidence="2">MADBK_172401_WGS</strain>
        <tissue evidence="2">Digestive gland</tissue>
    </source>
</reference>
<proteinExistence type="predicted"/>
<gene>
    <name evidence="2" type="ORF">GWK47_009152</name>
</gene>
<evidence type="ECO:0000313" key="3">
    <source>
        <dbReference type="Proteomes" id="UP000770661"/>
    </source>
</evidence>
<accession>A0A8J4Y391</accession>
<evidence type="ECO:0000313" key="2">
    <source>
        <dbReference type="EMBL" id="KAG0716654.1"/>
    </source>
</evidence>
<dbReference type="Proteomes" id="UP000770661">
    <property type="component" value="Unassembled WGS sequence"/>
</dbReference>
<comment type="caution">
    <text evidence="2">The sequence shown here is derived from an EMBL/GenBank/DDBJ whole genome shotgun (WGS) entry which is preliminary data.</text>
</comment>
<keyword evidence="3" id="KW-1185">Reference proteome</keyword>
<dbReference type="EMBL" id="JACEEZ010018686">
    <property type="protein sequence ID" value="KAG0716654.1"/>
    <property type="molecule type" value="Genomic_DNA"/>
</dbReference>